<accession>A0AAV4T620</accession>
<comment type="caution">
    <text evidence="1">The sequence shown here is derived from an EMBL/GenBank/DDBJ whole genome shotgun (WGS) entry which is preliminary data.</text>
</comment>
<evidence type="ECO:0000313" key="2">
    <source>
        <dbReference type="Proteomes" id="UP001054837"/>
    </source>
</evidence>
<sequence length="116" mass="12678">MTRCTISSEHHHPQNVLGGQATELCLVVKAGSQKKNHRPLLPLGSVSRDDFHFWKLQSVFLQTLHLMPHLAGPATSVRHLGVNAAGLVGEGKDRVLLNSQSSPSLFLPYAGKHKLE</sequence>
<keyword evidence="2" id="KW-1185">Reference proteome</keyword>
<proteinExistence type="predicted"/>
<name>A0AAV4T620_9ARAC</name>
<protein>
    <submittedName>
        <fullName evidence="1">Uncharacterized protein</fullName>
    </submittedName>
</protein>
<dbReference type="EMBL" id="BPLQ01009093">
    <property type="protein sequence ID" value="GIY41659.1"/>
    <property type="molecule type" value="Genomic_DNA"/>
</dbReference>
<gene>
    <name evidence="1" type="ORF">CDAR_40721</name>
</gene>
<evidence type="ECO:0000313" key="1">
    <source>
        <dbReference type="EMBL" id="GIY41659.1"/>
    </source>
</evidence>
<dbReference type="AlphaFoldDB" id="A0AAV4T620"/>
<reference evidence="1 2" key="1">
    <citation type="submission" date="2021-06" db="EMBL/GenBank/DDBJ databases">
        <title>Caerostris darwini draft genome.</title>
        <authorList>
            <person name="Kono N."/>
            <person name="Arakawa K."/>
        </authorList>
    </citation>
    <scope>NUCLEOTIDE SEQUENCE [LARGE SCALE GENOMIC DNA]</scope>
</reference>
<organism evidence="1 2">
    <name type="scientific">Caerostris darwini</name>
    <dbReference type="NCBI Taxonomy" id="1538125"/>
    <lineage>
        <taxon>Eukaryota</taxon>
        <taxon>Metazoa</taxon>
        <taxon>Ecdysozoa</taxon>
        <taxon>Arthropoda</taxon>
        <taxon>Chelicerata</taxon>
        <taxon>Arachnida</taxon>
        <taxon>Araneae</taxon>
        <taxon>Araneomorphae</taxon>
        <taxon>Entelegynae</taxon>
        <taxon>Araneoidea</taxon>
        <taxon>Araneidae</taxon>
        <taxon>Caerostris</taxon>
    </lineage>
</organism>
<dbReference type="Proteomes" id="UP001054837">
    <property type="component" value="Unassembled WGS sequence"/>
</dbReference>